<dbReference type="PROSITE" id="PS50255">
    <property type="entry name" value="CYTOCHROME_B5_2"/>
    <property type="match status" value="1"/>
</dbReference>
<evidence type="ECO:0000256" key="1">
    <source>
        <dbReference type="ARBA" id="ARBA00022617"/>
    </source>
</evidence>
<reference evidence="6 7" key="1">
    <citation type="submission" date="2014-11" db="EMBL/GenBank/DDBJ databases">
        <authorList>
            <person name="Zhu J."/>
            <person name="Qi W."/>
            <person name="Song R."/>
        </authorList>
    </citation>
    <scope>NUCLEOTIDE SEQUENCE [LARGE SCALE GENOMIC DNA]</scope>
</reference>
<evidence type="ECO:0000256" key="3">
    <source>
        <dbReference type="ARBA" id="ARBA00023004"/>
    </source>
</evidence>
<dbReference type="SMART" id="SM01117">
    <property type="entry name" value="Cyt-b5"/>
    <property type="match status" value="1"/>
</dbReference>
<dbReference type="InterPro" id="IPR001199">
    <property type="entry name" value="Cyt_B5-like_heme/steroid-bd"/>
</dbReference>
<keyword evidence="3" id="KW-0408">Iron</keyword>
<dbReference type="VEuPathDB" id="CryptoDB:Vbra_19791"/>
<dbReference type="AlphaFoldDB" id="A0A0G4H7F0"/>
<dbReference type="EMBL" id="CDMY01001052">
    <property type="protein sequence ID" value="CEM39820.1"/>
    <property type="molecule type" value="Genomic_DNA"/>
</dbReference>
<dbReference type="PhylomeDB" id="A0A0G4H7F0"/>
<comment type="similarity">
    <text evidence="4">Belongs to the cytochrome b5 family.</text>
</comment>
<evidence type="ECO:0000313" key="6">
    <source>
        <dbReference type="EMBL" id="CEM39820.1"/>
    </source>
</evidence>
<dbReference type="PANTHER" id="PTHR19359">
    <property type="entry name" value="CYTOCHROME B5"/>
    <property type="match status" value="1"/>
</dbReference>
<gene>
    <name evidence="6" type="ORF">Vbra_19791</name>
</gene>
<dbReference type="SUPFAM" id="SSF55856">
    <property type="entry name" value="Cytochrome b5-like heme/steroid binding domain"/>
    <property type="match status" value="1"/>
</dbReference>
<proteinExistence type="inferred from homology"/>
<name>A0A0G4H7F0_VITBC</name>
<dbReference type="InParanoid" id="A0A0G4H7F0"/>
<evidence type="ECO:0000313" key="7">
    <source>
        <dbReference type="Proteomes" id="UP000041254"/>
    </source>
</evidence>
<accession>A0A0G4H7F0</accession>
<protein>
    <recommendedName>
        <fullName evidence="5">Cytochrome b5 heme-binding domain-containing protein</fullName>
    </recommendedName>
</protein>
<dbReference type="GO" id="GO:0020037">
    <property type="term" value="F:heme binding"/>
    <property type="evidence" value="ECO:0007669"/>
    <property type="project" value="TreeGrafter"/>
</dbReference>
<dbReference type="OrthoDB" id="260519at2759"/>
<dbReference type="Pfam" id="PF00173">
    <property type="entry name" value="Cyt-b5"/>
    <property type="match status" value="1"/>
</dbReference>
<evidence type="ECO:0000256" key="2">
    <source>
        <dbReference type="ARBA" id="ARBA00022723"/>
    </source>
</evidence>
<dbReference type="Gene3D" id="3.10.120.10">
    <property type="entry name" value="Cytochrome b5-like heme/steroid binding domain"/>
    <property type="match status" value="1"/>
</dbReference>
<evidence type="ECO:0000259" key="5">
    <source>
        <dbReference type="PROSITE" id="PS50255"/>
    </source>
</evidence>
<dbReference type="InterPro" id="IPR050668">
    <property type="entry name" value="Cytochrome_b5"/>
</dbReference>
<dbReference type="FunCoup" id="A0A0G4H7F0">
    <property type="interactions" value="211"/>
</dbReference>
<sequence>MEATQRPARKHRRRPGLYSAEEVALHSTPDDAWIVYEDKVYDATSYIRDHPGNHFALLSVLGRDCTQEMADYGHSTYAYRILNGLYIGDLRKDPDEQPGDACSYGRFGSLVALLLPPLLRPLFPALAFSNLHA</sequence>
<dbReference type="InterPro" id="IPR036400">
    <property type="entry name" value="Cyt_B5-like_heme/steroid_sf"/>
</dbReference>
<keyword evidence="7" id="KW-1185">Reference proteome</keyword>
<dbReference type="STRING" id="1169540.A0A0G4H7F0"/>
<keyword evidence="2" id="KW-0479">Metal-binding</keyword>
<dbReference type="Proteomes" id="UP000041254">
    <property type="component" value="Unassembled WGS sequence"/>
</dbReference>
<dbReference type="GO" id="GO:0016020">
    <property type="term" value="C:membrane"/>
    <property type="evidence" value="ECO:0007669"/>
    <property type="project" value="TreeGrafter"/>
</dbReference>
<evidence type="ECO:0000256" key="4">
    <source>
        <dbReference type="ARBA" id="ARBA00038168"/>
    </source>
</evidence>
<keyword evidence="1" id="KW-0349">Heme</keyword>
<dbReference type="GO" id="GO:0046872">
    <property type="term" value="F:metal ion binding"/>
    <property type="evidence" value="ECO:0007669"/>
    <property type="project" value="UniProtKB-KW"/>
</dbReference>
<organism evidence="6 7">
    <name type="scientific">Vitrella brassicaformis (strain CCMP3155)</name>
    <dbReference type="NCBI Taxonomy" id="1169540"/>
    <lineage>
        <taxon>Eukaryota</taxon>
        <taxon>Sar</taxon>
        <taxon>Alveolata</taxon>
        <taxon>Colpodellida</taxon>
        <taxon>Vitrellaceae</taxon>
        <taxon>Vitrella</taxon>
    </lineage>
</organism>
<feature type="domain" description="Cytochrome b5 heme-binding" evidence="5">
    <location>
        <begin position="15"/>
        <end position="91"/>
    </location>
</feature>
<dbReference type="PRINTS" id="PR00363">
    <property type="entry name" value="CYTOCHROMEB5"/>
</dbReference>